<sequence>MLSDIDVPQSLEYRTGSEYEPLAFYFDALLESTEFDLLLGYFSTSAIRTLALGFAQFIYNGGKARIVINQFLSKNDKELLLVNSNKAGENFTFSQQNIGQIKDALSDYGQHFFECVAWLIATKRVEIRAIKPRGSRGIAHYKSGYFSDGVDIVRFNGSCNFTQSGLVENLEEINVKPSWILKSYSVEESRMEFDEIFNGKAEHVEMIDPKDIIEVIHEVFGNKDLNQLLIDEEALRKGTFPKIKNKHLEKTLKKAMERIETSIREPRFPYPEGPRDYQIEAYEKWVRNDCQGIFAMATGSGKTLTALNCVLNEYHKSSCYQAVILVPTKVLVGQWEKECKLFTFQEVIKVSSSEKGWQNELSRIIAQINFGISTSFIIISTYASFIKPKFQEYFERLPKEMVFIADEAHNVGSPSITKLLNRIQTKKRIALSATPKRNYDPEGSVKMEEFFNDREPYTYSFSMERAINEAILCQYYYYPRLINLTDDEMEKYAVITGKLVKYFNYQRNKLEKNSIVEQLLMERKRIIHKAQNKLLEFSSILHDLKTEQGNLEYTLVYAPEGFFSDNLYSTEEFDDLTEENRIIDFYSNIIRKESPTTTVAQYTSDSNDKQFILDAFAKGTLDVLLSMKCLDEGVDIPRTEKAIFCSSTGNPRQFVQRRGRILRKHKEKRFAYIYDMVVIPKYGEGTENFQIERAMVQKELERVVHFGFMALNKYDSIKPFEDICNYYQLNLDTIHNELI</sequence>
<dbReference type="Proteomes" id="UP001302349">
    <property type="component" value="Chromosome"/>
</dbReference>
<dbReference type="CDD" id="cd17926">
    <property type="entry name" value="DEXHc_RE"/>
    <property type="match status" value="1"/>
</dbReference>
<dbReference type="InterPro" id="IPR050742">
    <property type="entry name" value="Helicase_Restrict-Modif_Enz"/>
</dbReference>
<dbReference type="PROSITE" id="PS51194">
    <property type="entry name" value="HELICASE_CTER"/>
    <property type="match status" value="1"/>
</dbReference>
<dbReference type="PANTHER" id="PTHR47396">
    <property type="entry name" value="TYPE I RESTRICTION ENZYME ECOKI R PROTEIN"/>
    <property type="match status" value="1"/>
</dbReference>
<feature type="domain" description="Helicase ATP-binding" evidence="1">
    <location>
        <begin position="283"/>
        <end position="453"/>
    </location>
</feature>
<proteinExistence type="predicted"/>
<keyword evidence="3" id="KW-0547">Nucleotide-binding</keyword>
<dbReference type="PANTHER" id="PTHR47396:SF1">
    <property type="entry name" value="ATP-DEPENDENT HELICASE IRC3-RELATED"/>
    <property type="match status" value="1"/>
</dbReference>
<dbReference type="Pfam" id="PF00271">
    <property type="entry name" value="Helicase_C"/>
    <property type="match status" value="1"/>
</dbReference>
<name>A0ABZ0IJ63_9BACT</name>
<evidence type="ECO:0000259" key="1">
    <source>
        <dbReference type="PROSITE" id="PS51192"/>
    </source>
</evidence>
<accession>A0ABZ0IJ63</accession>
<keyword evidence="3" id="KW-0378">Hydrolase</keyword>
<evidence type="ECO:0000259" key="2">
    <source>
        <dbReference type="PROSITE" id="PS51194"/>
    </source>
</evidence>
<protein>
    <submittedName>
        <fullName evidence="3">DEAD/DEAH box helicase family protein</fullName>
    </submittedName>
</protein>
<dbReference type="SMART" id="SM00490">
    <property type="entry name" value="HELICc"/>
    <property type="match status" value="1"/>
</dbReference>
<dbReference type="InterPro" id="IPR006935">
    <property type="entry name" value="Helicase/UvrB_N"/>
</dbReference>
<keyword evidence="3" id="KW-0347">Helicase</keyword>
<keyword evidence="3" id="KW-0067">ATP-binding</keyword>
<gene>
    <name evidence="3" type="ORF">RT717_18490</name>
</gene>
<organism evidence="3 4">
    <name type="scientific">Imperialibacter roseus</name>
    <dbReference type="NCBI Taxonomy" id="1324217"/>
    <lineage>
        <taxon>Bacteria</taxon>
        <taxon>Pseudomonadati</taxon>
        <taxon>Bacteroidota</taxon>
        <taxon>Cytophagia</taxon>
        <taxon>Cytophagales</taxon>
        <taxon>Flammeovirgaceae</taxon>
        <taxon>Imperialibacter</taxon>
    </lineage>
</organism>
<dbReference type="InterPro" id="IPR014001">
    <property type="entry name" value="Helicase_ATP-bd"/>
</dbReference>
<dbReference type="SMART" id="SM00487">
    <property type="entry name" value="DEXDc"/>
    <property type="match status" value="1"/>
</dbReference>
<dbReference type="InterPro" id="IPR027417">
    <property type="entry name" value="P-loop_NTPase"/>
</dbReference>
<evidence type="ECO:0000313" key="4">
    <source>
        <dbReference type="Proteomes" id="UP001302349"/>
    </source>
</evidence>
<keyword evidence="4" id="KW-1185">Reference proteome</keyword>
<dbReference type="InterPro" id="IPR001650">
    <property type="entry name" value="Helicase_C-like"/>
</dbReference>
<dbReference type="Pfam" id="PF04851">
    <property type="entry name" value="ResIII"/>
    <property type="match status" value="1"/>
</dbReference>
<dbReference type="RefSeq" id="WP_317487867.1">
    <property type="nucleotide sequence ID" value="NZ_CP136051.1"/>
</dbReference>
<dbReference type="SUPFAM" id="SSF52540">
    <property type="entry name" value="P-loop containing nucleoside triphosphate hydrolases"/>
    <property type="match status" value="1"/>
</dbReference>
<dbReference type="PROSITE" id="PS51192">
    <property type="entry name" value="HELICASE_ATP_BIND_1"/>
    <property type="match status" value="1"/>
</dbReference>
<reference evidence="3 4" key="1">
    <citation type="journal article" date="2023" name="Microbiol. Resour. Announc.">
        <title>Complete Genome Sequence of Imperialibacter roseus strain P4T.</title>
        <authorList>
            <person name="Tizabi D.R."/>
            <person name="Bachvaroff T."/>
            <person name="Hill R.T."/>
        </authorList>
    </citation>
    <scope>NUCLEOTIDE SEQUENCE [LARGE SCALE GENOMIC DNA]</scope>
    <source>
        <strain evidence="3 4">P4T</strain>
    </source>
</reference>
<dbReference type="Gene3D" id="3.40.50.300">
    <property type="entry name" value="P-loop containing nucleotide triphosphate hydrolases"/>
    <property type="match status" value="2"/>
</dbReference>
<dbReference type="EMBL" id="CP136051">
    <property type="protein sequence ID" value="WOK05074.1"/>
    <property type="molecule type" value="Genomic_DNA"/>
</dbReference>
<feature type="domain" description="Helicase C-terminal" evidence="2">
    <location>
        <begin position="543"/>
        <end position="704"/>
    </location>
</feature>
<evidence type="ECO:0000313" key="3">
    <source>
        <dbReference type="EMBL" id="WOK05074.1"/>
    </source>
</evidence>
<dbReference type="GO" id="GO:0004386">
    <property type="term" value="F:helicase activity"/>
    <property type="evidence" value="ECO:0007669"/>
    <property type="project" value="UniProtKB-KW"/>
</dbReference>